<evidence type="ECO:0000313" key="3">
    <source>
        <dbReference type="EMBL" id="NEX20486.1"/>
    </source>
</evidence>
<sequence>MPCTAAKTDRYISFDGIDCDAYAERILGYIRACIDDAENPSDWQPYFERKLVEIAGMGQDALFFVGSQVNYIRELFEHYDHDDGLELLDKIEDECC</sequence>
<keyword evidence="1 2" id="KW-0535">Nitrogen fixation</keyword>
<keyword evidence="4" id="KW-1185">Reference proteome</keyword>
<reference evidence="3 4" key="2">
    <citation type="submission" date="2020-02" db="EMBL/GenBank/DDBJ databases">
        <title>Genome sequences of Thiorhodococcus mannitoliphagus and Thiorhodococcus minor, purple sulfur photosynthetic bacteria in the gammaproteobacterial family, Chromatiaceae.</title>
        <authorList>
            <person name="Aviles F.A."/>
            <person name="Meyer T.E."/>
            <person name="Kyndt J.A."/>
        </authorList>
    </citation>
    <scope>NUCLEOTIDE SEQUENCE [LARGE SCALE GENOMIC DNA]</scope>
    <source>
        <strain evidence="3 4">DSM 18266</strain>
    </source>
</reference>
<protein>
    <recommendedName>
        <fullName evidence="2">N(2)-fixation sustaining protein CowN</fullName>
    </recommendedName>
    <alternativeName>
        <fullName evidence="2">CO weal-nitrogenase</fullName>
    </alternativeName>
</protein>
<evidence type="ECO:0000256" key="2">
    <source>
        <dbReference type="HAMAP-Rule" id="MF_02117"/>
    </source>
</evidence>
<dbReference type="Proteomes" id="UP000471640">
    <property type="component" value="Unassembled WGS sequence"/>
</dbReference>
<dbReference type="InterPro" id="IPR024899">
    <property type="entry name" value="CowN"/>
</dbReference>
<dbReference type="AlphaFoldDB" id="A0A6P1DUW7"/>
<dbReference type="EMBL" id="JAAIJR010000029">
    <property type="protein sequence ID" value="NEX20486.1"/>
    <property type="molecule type" value="Genomic_DNA"/>
</dbReference>
<comment type="function">
    <text evidence="2">Is required to sustain N(2)-dependent growth in the presence of low levels of carbon monoxide (CO). Probably acts by protecting the N(2) fixation ability of the nitrogenase complex, which is inactivated in the presence of CO.</text>
</comment>
<name>A0A6P1DUW7_9GAMM</name>
<evidence type="ECO:0000313" key="4">
    <source>
        <dbReference type="Proteomes" id="UP000471640"/>
    </source>
</evidence>
<evidence type="ECO:0000256" key="1">
    <source>
        <dbReference type="ARBA" id="ARBA00023231"/>
    </source>
</evidence>
<accession>A0A6P1DUW7</accession>
<proteinExistence type="inferred from homology"/>
<dbReference type="HAMAP" id="MF_02117">
    <property type="entry name" value="CowN"/>
    <property type="match status" value="1"/>
</dbReference>
<dbReference type="RefSeq" id="WP_164653582.1">
    <property type="nucleotide sequence ID" value="NZ_JAAIJR010000029.1"/>
</dbReference>
<dbReference type="GO" id="GO:0009399">
    <property type="term" value="P:nitrogen fixation"/>
    <property type="evidence" value="ECO:0007669"/>
    <property type="project" value="UniProtKB-UniRule"/>
</dbReference>
<dbReference type="NCBIfam" id="NF033689">
    <property type="entry name" value="N2Fix_CO_CowN"/>
    <property type="match status" value="1"/>
</dbReference>
<reference evidence="4" key="1">
    <citation type="journal article" date="2020" name="Microbiol. Resour. Announc.">
        <title>Draft Genome Sequences of Thiorhodococcus mannitoliphagus and Thiorhodococcus minor, Purple Sulfur Photosynthetic Bacteria in the Gammaproteobacterial Family Chromatiaceae.</title>
        <authorList>
            <person name="Aviles F.A."/>
            <person name="Meyer T.E."/>
            <person name="Kyndt J.A."/>
        </authorList>
    </citation>
    <scope>NUCLEOTIDE SEQUENCE [LARGE SCALE GENOMIC DNA]</scope>
    <source>
        <strain evidence="4">DSM 18266</strain>
    </source>
</reference>
<comment type="caution">
    <text evidence="3">The sequence shown here is derived from an EMBL/GenBank/DDBJ whole genome shotgun (WGS) entry which is preliminary data.</text>
</comment>
<organism evidence="3 4">
    <name type="scientific">Thiorhodococcus mannitoliphagus</name>
    <dbReference type="NCBI Taxonomy" id="329406"/>
    <lineage>
        <taxon>Bacteria</taxon>
        <taxon>Pseudomonadati</taxon>
        <taxon>Pseudomonadota</taxon>
        <taxon>Gammaproteobacteria</taxon>
        <taxon>Chromatiales</taxon>
        <taxon>Chromatiaceae</taxon>
        <taxon>Thiorhodococcus</taxon>
    </lineage>
</organism>
<comment type="similarity">
    <text evidence="2">Belongs to the CowN family.</text>
</comment>
<gene>
    <name evidence="2 3" type="primary">cowN</name>
    <name evidence="3" type="ORF">G3480_09215</name>
</gene>
<dbReference type="Pfam" id="PF20543">
    <property type="entry name" value="CowN"/>
    <property type="match status" value="1"/>
</dbReference>